<keyword evidence="2" id="KW-1185">Reference proteome</keyword>
<organism evidence="1 2">
    <name type="scientific">Parelaphostrongylus tenuis</name>
    <name type="common">Meningeal worm</name>
    <dbReference type="NCBI Taxonomy" id="148309"/>
    <lineage>
        <taxon>Eukaryota</taxon>
        <taxon>Metazoa</taxon>
        <taxon>Ecdysozoa</taxon>
        <taxon>Nematoda</taxon>
        <taxon>Chromadorea</taxon>
        <taxon>Rhabditida</taxon>
        <taxon>Rhabditina</taxon>
        <taxon>Rhabditomorpha</taxon>
        <taxon>Strongyloidea</taxon>
        <taxon>Metastrongylidae</taxon>
        <taxon>Parelaphostrongylus</taxon>
    </lineage>
</organism>
<name>A0AAD5MFW9_PARTN</name>
<dbReference type="AlphaFoldDB" id="A0AAD5MFW9"/>
<sequence>MDKLHFQWITKKSNNRVISDELVNEYDLKKIELQTDPNGDVNKIIMLVSRIAPSLDERNTLISAMFVVDRQLASQSAGHKPPPPAS</sequence>
<comment type="caution">
    <text evidence="1">The sequence shown here is derived from an EMBL/GenBank/DDBJ whole genome shotgun (WGS) entry which is preliminary data.</text>
</comment>
<gene>
    <name evidence="1" type="ORF">KIN20_016072</name>
</gene>
<accession>A0AAD5MFW9</accession>
<evidence type="ECO:0000313" key="2">
    <source>
        <dbReference type="Proteomes" id="UP001196413"/>
    </source>
</evidence>
<evidence type="ECO:0000313" key="1">
    <source>
        <dbReference type="EMBL" id="KAJ1357825.1"/>
    </source>
</evidence>
<dbReference type="Proteomes" id="UP001196413">
    <property type="component" value="Unassembled WGS sequence"/>
</dbReference>
<reference evidence="1" key="1">
    <citation type="submission" date="2021-06" db="EMBL/GenBank/DDBJ databases">
        <title>Parelaphostrongylus tenuis whole genome reference sequence.</title>
        <authorList>
            <person name="Garwood T.J."/>
            <person name="Larsen P.A."/>
            <person name="Fountain-Jones N.M."/>
            <person name="Garbe J.R."/>
            <person name="Macchietto M.G."/>
            <person name="Kania S.A."/>
            <person name="Gerhold R.W."/>
            <person name="Richards J.E."/>
            <person name="Wolf T.M."/>
        </authorList>
    </citation>
    <scope>NUCLEOTIDE SEQUENCE</scope>
    <source>
        <strain evidence="1">MNPRO001-30</strain>
        <tissue evidence="1">Meninges</tissue>
    </source>
</reference>
<dbReference type="EMBL" id="JAHQIW010003240">
    <property type="protein sequence ID" value="KAJ1357825.1"/>
    <property type="molecule type" value="Genomic_DNA"/>
</dbReference>
<proteinExistence type="predicted"/>
<protein>
    <submittedName>
        <fullName evidence="1">Uncharacterized protein</fullName>
    </submittedName>
</protein>